<dbReference type="AlphaFoldDB" id="A0A2K8SDH6"/>
<reference evidence="1 2" key="1">
    <citation type="submission" date="2017-12" db="EMBL/GenBank/DDBJ databases">
        <title>Complete genome sequence of Spiroplasma floricola 23-6 (ATCC 29989).</title>
        <authorList>
            <person name="Tsai Y.-M."/>
            <person name="Wu P.-S."/>
            <person name="Lo W.-S."/>
            <person name="Kuo C.-H."/>
        </authorList>
    </citation>
    <scope>NUCLEOTIDE SEQUENCE [LARGE SCALE GENOMIC DNA]</scope>
    <source>
        <strain evidence="1 2">23-6</strain>
    </source>
</reference>
<dbReference type="Proteomes" id="UP000231823">
    <property type="component" value="Chromosome"/>
</dbReference>
<accession>A0A2K8SDH6</accession>
<dbReference type="EMBL" id="CP025057">
    <property type="protein sequence ID" value="AUB31509.1"/>
    <property type="molecule type" value="Genomic_DNA"/>
</dbReference>
<gene>
    <name evidence="1" type="ORF">SFLOR_v1c04570</name>
</gene>
<evidence type="ECO:0000313" key="2">
    <source>
        <dbReference type="Proteomes" id="UP000231823"/>
    </source>
</evidence>
<protein>
    <submittedName>
        <fullName evidence="1">Uncharacterized protein</fullName>
    </submittedName>
</protein>
<sequence>MLGKYEFKKEEIEEVFIFFEPAVHTIRVLLDEQWKLMNHYNLLDKDFLKIFNFFNNMQYLDQFNEGKDLIAFYYNDFWNILINLNKSQIVDRHRFWPNIISIFQMSKLLDRWIKISYDNLKKGKKILNIKDCLNDTKNIITNYYKHLKEAEKDLFFNKKINSVLYLFENSNNFENMEKCAELILETIEEKQINNNKIHNIFEPDSQDYWNTFNILTRISILSSFAILLKN</sequence>
<dbReference type="OrthoDB" id="389326at2"/>
<keyword evidence="2" id="KW-1185">Reference proteome</keyword>
<name>A0A2K8SDH6_9MOLU</name>
<dbReference type="KEGG" id="sfz:SFLOR_v1c04570"/>
<dbReference type="RefSeq" id="WP_100916500.1">
    <property type="nucleotide sequence ID" value="NZ_CP025057.1"/>
</dbReference>
<proteinExistence type="predicted"/>
<evidence type="ECO:0000313" key="1">
    <source>
        <dbReference type="EMBL" id="AUB31509.1"/>
    </source>
</evidence>
<organism evidence="1 2">
    <name type="scientific">Spiroplasma floricola 23-6</name>
    <dbReference type="NCBI Taxonomy" id="1336749"/>
    <lineage>
        <taxon>Bacteria</taxon>
        <taxon>Bacillati</taxon>
        <taxon>Mycoplasmatota</taxon>
        <taxon>Mollicutes</taxon>
        <taxon>Entomoplasmatales</taxon>
        <taxon>Spiroplasmataceae</taxon>
        <taxon>Spiroplasma</taxon>
    </lineage>
</organism>